<dbReference type="PRINTS" id="PR00332">
    <property type="entry name" value="HISTRIAD"/>
</dbReference>
<dbReference type="AlphaFoldDB" id="A0A9J7B131"/>
<dbReference type="GO" id="GO:0003824">
    <property type="term" value="F:catalytic activity"/>
    <property type="evidence" value="ECO:0007669"/>
    <property type="project" value="InterPro"/>
</dbReference>
<evidence type="ECO:0000256" key="1">
    <source>
        <dbReference type="PIRSR" id="PIRSR601310-1"/>
    </source>
</evidence>
<dbReference type="PANTHER" id="PTHR23089">
    <property type="entry name" value="HISTIDINE TRIAD HIT PROTEIN"/>
    <property type="match status" value="1"/>
</dbReference>
<dbReference type="CDD" id="cd01276">
    <property type="entry name" value="PKCI_related"/>
    <property type="match status" value="1"/>
</dbReference>
<dbReference type="Gene3D" id="3.30.428.10">
    <property type="entry name" value="HIT-like"/>
    <property type="match status" value="1"/>
</dbReference>
<dbReference type="PROSITE" id="PS51084">
    <property type="entry name" value="HIT_2"/>
    <property type="match status" value="1"/>
</dbReference>
<dbReference type="SUPFAM" id="SSF54197">
    <property type="entry name" value="HIT-like"/>
    <property type="match status" value="1"/>
</dbReference>
<feature type="domain" description="HIT" evidence="4">
    <location>
        <begin position="8"/>
        <end position="121"/>
    </location>
</feature>
<name>A0A9J7B131_9PROT</name>
<evidence type="ECO:0000313" key="5">
    <source>
        <dbReference type="EMBL" id="UUX52172.1"/>
    </source>
</evidence>
<evidence type="ECO:0000313" key="6">
    <source>
        <dbReference type="Proteomes" id="UP001060336"/>
    </source>
</evidence>
<sequence length="121" mass="13542">MSYDDQNIFAKILRGEIPNKTVYEDDHVLAFEDIQPQAPVHVLVIPKGPYKSMNEFSAEASDAEIVAWVRAIGKVAEIVEAKEPGYRLIVNNGEDAIQEVPHLHIHVLGGRRLGRMLQKAD</sequence>
<protein>
    <submittedName>
        <fullName evidence="5">Histidine triad nucleotide-binding protein</fullName>
    </submittedName>
</protein>
<evidence type="ECO:0000256" key="2">
    <source>
        <dbReference type="PIRSR" id="PIRSR601310-3"/>
    </source>
</evidence>
<dbReference type="RefSeq" id="WP_257772097.1">
    <property type="nucleotide sequence ID" value="NZ_CP102480.1"/>
</dbReference>
<feature type="short sequence motif" description="Histidine triad motif" evidence="2 3">
    <location>
        <begin position="102"/>
        <end position="106"/>
    </location>
</feature>
<proteinExistence type="predicted"/>
<reference evidence="5" key="1">
    <citation type="submission" date="2022-08" db="EMBL/GenBank/DDBJ databases">
        <title>Nisaea acidiphila sp. nov., isolated from a marine algal debris and emended description of the genus Nisaea Urios et al. 2008.</title>
        <authorList>
            <person name="Kwon K."/>
        </authorList>
    </citation>
    <scope>NUCLEOTIDE SEQUENCE</scope>
    <source>
        <strain evidence="5">MEBiC11861</strain>
    </source>
</reference>
<dbReference type="InterPro" id="IPR011146">
    <property type="entry name" value="HIT-like"/>
</dbReference>
<dbReference type="EMBL" id="CP102480">
    <property type="protein sequence ID" value="UUX52172.1"/>
    <property type="molecule type" value="Genomic_DNA"/>
</dbReference>
<dbReference type="InterPro" id="IPR001310">
    <property type="entry name" value="Histidine_triad_HIT"/>
</dbReference>
<dbReference type="InterPro" id="IPR019808">
    <property type="entry name" value="Histidine_triad_CS"/>
</dbReference>
<feature type="active site" description="Tele-AMP-histidine intermediate" evidence="1">
    <location>
        <position position="104"/>
    </location>
</feature>
<accession>A0A9J7B131</accession>
<dbReference type="InterPro" id="IPR036265">
    <property type="entry name" value="HIT-like_sf"/>
</dbReference>
<keyword evidence="6" id="KW-1185">Reference proteome</keyword>
<dbReference type="KEGG" id="naci:NUH88_10825"/>
<organism evidence="5 6">
    <name type="scientific">Nisaea acidiphila</name>
    <dbReference type="NCBI Taxonomy" id="1862145"/>
    <lineage>
        <taxon>Bacteria</taxon>
        <taxon>Pseudomonadati</taxon>
        <taxon>Pseudomonadota</taxon>
        <taxon>Alphaproteobacteria</taxon>
        <taxon>Rhodospirillales</taxon>
        <taxon>Thalassobaculaceae</taxon>
        <taxon>Nisaea</taxon>
    </lineage>
</organism>
<gene>
    <name evidence="5" type="ORF">NUH88_10825</name>
</gene>
<dbReference type="Pfam" id="PF01230">
    <property type="entry name" value="HIT"/>
    <property type="match status" value="1"/>
</dbReference>
<dbReference type="Proteomes" id="UP001060336">
    <property type="component" value="Chromosome"/>
</dbReference>
<evidence type="ECO:0000256" key="3">
    <source>
        <dbReference type="PROSITE-ProRule" id="PRU00464"/>
    </source>
</evidence>
<evidence type="ECO:0000259" key="4">
    <source>
        <dbReference type="PROSITE" id="PS51084"/>
    </source>
</evidence>
<dbReference type="PROSITE" id="PS00892">
    <property type="entry name" value="HIT_1"/>
    <property type="match status" value="1"/>
</dbReference>